<dbReference type="EMBL" id="KV453851">
    <property type="protein sequence ID" value="ODV85759.1"/>
    <property type="molecule type" value="Genomic_DNA"/>
</dbReference>
<dbReference type="STRING" id="983967.A0A1E4T1X9"/>
<dbReference type="PANTHER" id="PTHR14209:SF19">
    <property type="entry name" value="ISOAMYL ACETATE-HYDROLYZING ESTERASE 1 HOMOLOG"/>
    <property type="match status" value="1"/>
</dbReference>
<dbReference type="InterPro" id="IPR036514">
    <property type="entry name" value="SGNH_hydro_sf"/>
</dbReference>
<dbReference type="AlphaFoldDB" id="A0A1E4T1X9"/>
<keyword evidence="3" id="KW-1185">Reference proteome</keyword>
<dbReference type="Pfam" id="PF13472">
    <property type="entry name" value="Lipase_GDSL_2"/>
    <property type="match status" value="1"/>
</dbReference>
<dbReference type="Proteomes" id="UP000094801">
    <property type="component" value="Unassembled WGS sequence"/>
</dbReference>
<evidence type="ECO:0000313" key="2">
    <source>
        <dbReference type="EMBL" id="ODV85759.1"/>
    </source>
</evidence>
<organism evidence="2 3">
    <name type="scientific">[Candida] arabinofermentans NRRL YB-2248</name>
    <dbReference type="NCBI Taxonomy" id="983967"/>
    <lineage>
        <taxon>Eukaryota</taxon>
        <taxon>Fungi</taxon>
        <taxon>Dikarya</taxon>
        <taxon>Ascomycota</taxon>
        <taxon>Saccharomycotina</taxon>
        <taxon>Pichiomycetes</taxon>
        <taxon>Pichiales</taxon>
        <taxon>Pichiaceae</taxon>
        <taxon>Ogataea</taxon>
        <taxon>Ogataea/Candida clade</taxon>
    </lineage>
</organism>
<dbReference type="SUPFAM" id="SSF52266">
    <property type="entry name" value="SGNH hydrolase"/>
    <property type="match status" value="1"/>
</dbReference>
<feature type="domain" description="SGNH hydrolase-type esterase" evidence="1">
    <location>
        <begin position="19"/>
        <end position="234"/>
    </location>
</feature>
<evidence type="ECO:0000259" key="1">
    <source>
        <dbReference type="Pfam" id="PF13472"/>
    </source>
</evidence>
<sequence>MARKRENFVYDLSYPKFLLLGDSITERCYQQYPIKDYILDGYDKERKHSHETAPLNFSMGSQLQHDYVRRLDVINRGFSGYNSENMRYMIKNILKIEHDESYSKCALAYLFLGSNDAATGYPDMCEYEKFIENMKFIIGEIQKRSIKLILIGPTHHYAEDWETLNPKDVLDGIRRSMENNKKYANGIEELSKTYNLPFIDLFSAFDKYNEEHGPESTRELFIDGIHFNGGGYQILYDCINKCINEHYPQFSNEQLDMRLPSWEHFDFDMIKSL</sequence>
<evidence type="ECO:0000313" key="3">
    <source>
        <dbReference type="Proteomes" id="UP000094801"/>
    </source>
</evidence>
<gene>
    <name evidence="2" type="ORF">CANARDRAFT_27852</name>
</gene>
<name>A0A1E4T1X9_9ASCO</name>
<protein>
    <recommendedName>
        <fullName evidence="1">SGNH hydrolase-type esterase domain-containing protein</fullName>
    </recommendedName>
</protein>
<proteinExistence type="predicted"/>
<dbReference type="InterPro" id="IPR013830">
    <property type="entry name" value="SGNH_hydro"/>
</dbReference>
<dbReference type="Gene3D" id="3.40.50.1110">
    <property type="entry name" value="SGNH hydrolase"/>
    <property type="match status" value="1"/>
</dbReference>
<dbReference type="InterPro" id="IPR045136">
    <property type="entry name" value="Iah1-like"/>
</dbReference>
<dbReference type="PANTHER" id="PTHR14209">
    <property type="entry name" value="ISOAMYL ACETATE-HYDROLYZING ESTERASE 1"/>
    <property type="match status" value="1"/>
</dbReference>
<dbReference type="CDD" id="cd01838">
    <property type="entry name" value="Isoamyl_acetate_hydrolase_like"/>
    <property type="match status" value="1"/>
</dbReference>
<dbReference type="OrthoDB" id="671439at2759"/>
<accession>A0A1E4T1X9</accession>
<reference evidence="3" key="1">
    <citation type="submission" date="2016-04" db="EMBL/GenBank/DDBJ databases">
        <title>Comparative genomics of biotechnologically important yeasts.</title>
        <authorList>
            <consortium name="DOE Joint Genome Institute"/>
            <person name="Riley R."/>
            <person name="Haridas S."/>
            <person name="Wolfe K.H."/>
            <person name="Lopes M.R."/>
            <person name="Hittinger C.T."/>
            <person name="Goker M."/>
            <person name="Salamov A."/>
            <person name="Wisecaver J."/>
            <person name="Long T.M."/>
            <person name="Aerts A.L."/>
            <person name="Barry K."/>
            <person name="Choi C."/>
            <person name="Clum A."/>
            <person name="Coughlan A.Y."/>
            <person name="Deshpande S."/>
            <person name="Douglass A.P."/>
            <person name="Hanson S.J."/>
            <person name="Klenk H.-P."/>
            <person name="Labutti K."/>
            <person name="Lapidus A."/>
            <person name="Lindquist E."/>
            <person name="Lipzen A."/>
            <person name="Meier-Kolthoff J.P."/>
            <person name="Ohm R.A."/>
            <person name="Otillar R.P."/>
            <person name="Pangilinan J."/>
            <person name="Peng Y."/>
            <person name="Rokas A."/>
            <person name="Rosa C.A."/>
            <person name="Scheuner C."/>
            <person name="Sibirny A.A."/>
            <person name="Slot J.C."/>
            <person name="Stielow J.B."/>
            <person name="Sun H."/>
            <person name="Kurtzman C.P."/>
            <person name="Blackwell M."/>
            <person name="Grigoriev I.V."/>
            <person name="Jeffries T.W."/>
        </authorList>
    </citation>
    <scope>NUCLEOTIDE SEQUENCE [LARGE SCALE GENOMIC DNA]</scope>
    <source>
        <strain evidence="3">NRRL YB-2248</strain>
    </source>
</reference>